<comment type="subcellular location">
    <subcellularLocation>
        <location evidence="1">Periplasm</location>
    </subcellularLocation>
</comment>
<dbReference type="AlphaFoldDB" id="A0A077UM40"/>
<organism evidence="6 7">
    <name type="scientific">Staphylococcus schweitzeri</name>
    <dbReference type="NCBI Taxonomy" id="1654388"/>
    <lineage>
        <taxon>Bacteria</taxon>
        <taxon>Bacillati</taxon>
        <taxon>Bacillota</taxon>
        <taxon>Bacilli</taxon>
        <taxon>Bacillales</taxon>
        <taxon>Staphylococcaceae</taxon>
        <taxon>Staphylococcus</taxon>
    </lineage>
</organism>
<reference evidence="6 7" key="1">
    <citation type="submission" date="2014-05" db="EMBL/GenBank/DDBJ databases">
        <authorList>
            <person name="Aslett A.Martin."/>
            <person name="De Silva Nishadi"/>
        </authorList>
    </citation>
    <scope>NUCLEOTIDE SEQUENCE [LARGE SCALE GENOMIC DNA]</scope>
</reference>
<dbReference type="PIRSF" id="PIRSF019574">
    <property type="entry name" value="Periplasmic_polyamine_BP"/>
    <property type="match status" value="1"/>
</dbReference>
<name>A0A077UM40_9STAP</name>
<sequence>MKRFLQLIIGALVVGMICLAVSHWFKSKEQVHTNQKIYVYNWGEYIDPDLIKKFEKETGIQVVYETFDSNEAMEAKIRNGGTHYDVAFPSEYTVQKLKRDNLLLPINHKKVPNIKNLDPDYMNMSFDKDNKYSLPYFFGTVGILYNTEKYPNETFDSWKSLYNSKFKNQILLVDGAREIMGMSLNKLGYNLNDRNPYHLKEAERDLTKLSPQVRGVVGDEITMMLQQNEGNIAVVWSGVAAPLVQEGDKYNYVIPKEGSNLWFDNMVIPRTAQNKEGAYKFMNFLLDAKNNKQNTEFVGYATPNKAARDLLPKEIKDDHRFYPTKQEQKRLVVYKDLGQEILSEYNENFLNFKMSLK</sequence>
<evidence type="ECO:0000256" key="3">
    <source>
        <dbReference type="ARBA" id="ARBA00022729"/>
    </source>
</evidence>
<dbReference type="RefSeq" id="WP_047530523.1">
    <property type="nucleotide sequence ID" value="NZ_CCEH01000009.1"/>
</dbReference>
<evidence type="ECO:0000256" key="4">
    <source>
        <dbReference type="ARBA" id="ARBA00022764"/>
    </source>
</evidence>
<protein>
    <submittedName>
        <fullName evidence="6">ABC transporter, periplasmic spermidine putrescine-binding protein potD</fullName>
    </submittedName>
</protein>
<dbReference type="Proteomes" id="UP000044616">
    <property type="component" value="Unassembled WGS sequence"/>
</dbReference>
<dbReference type="PANTHER" id="PTHR30222">
    <property type="entry name" value="SPERMIDINE/PUTRESCINE-BINDING PERIPLASMIC PROTEIN"/>
    <property type="match status" value="1"/>
</dbReference>
<dbReference type="Gene3D" id="3.40.190.10">
    <property type="entry name" value="Periplasmic binding protein-like II"/>
    <property type="match status" value="2"/>
</dbReference>
<feature type="binding site" evidence="5">
    <location>
        <position position="92"/>
    </location>
    <ligand>
        <name>spermidine</name>
        <dbReference type="ChEBI" id="CHEBI:57834"/>
    </ligand>
</feature>
<dbReference type="GO" id="GO:0042597">
    <property type="term" value="C:periplasmic space"/>
    <property type="evidence" value="ECO:0007669"/>
    <property type="project" value="UniProtKB-SubCell"/>
</dbReference>
<accession>A0A077UM40</accession>
<evidence type="ECO:0000313" key="7">
    <source>
        <dbReference type="Proteomes" id="UP000044616"/>
    </source>
</evidence>
<gene>
    <name evidence="6" type="primary">potD</name>
    <name evidence="6" type="ORF">ERS140147_01279</name>
</gene>
<evidence type="ECO:0000256" key="2">
    <source>
        <dbReference type="ARBA" id="ARBA00022448"/>
    </source>
</evidence>
<evidence type="ECO:0000313" key="6">
    <source>
        <dbReference type="EMBL" id="CDR28153.1"/>
    </source>
</evidence>
<dbReference type="CDD" id="cd13590">
    <property type="entry name" value="PBP2_PotD_PotF_like"/>
    <property type="match status" value="1"/>
</dbReference>
<dbReference type="GO" id="GO:0019808">
    <property type="term" value="F:polyamine binding"/>
    <property type="evidence" value="ECO:0007669"/>
    <property type="project" value="InterPro"/>
</dbReference>
<dbReference type="PRINTS" id="PR00909">
    <property type="entry name" value="SPERMDNBNDNG"/>
</dbReference>
<keyword evidence="2" id="KW-0813">Transport</keyword>
<dbReference type="EMBL" id="CCEH01000009">
    <property type="protein sequence ID" value="CDR28153.1"/>
    <property type="molecule type" value="Genomic_DNA"/>
</dbReference>
<proteinExistence type="predicted"/>
<dbReference type="InterPro" id="IPR001188">
    <property type="entry name" value="Sperm_putr-bd"/>
</dbReference>
<dbReference type="GO" id="GO:0015846">
    <property type="term" value="P:polyamine transport"/>
    <property type="evidence" value="ECO:0007669"/>
    <property type="project" value="InterPro"/>
</dbReference>
<dbReference type="PANTHER" id="PTHR30222:SF17">
    <property type="entry name" value="SPERMIDINE_PUTRESCINE-BINDING PERIPLASMIC PROTEIN"/>
    <property type="match status" value="1"/>
</dbReference>
<dbReference type="InterPro" id="IPR006059">
    <property type="entry name" value="SBP"/>
</dbReference>
<keyword evidence="4" id="KW-0574">Periplasm</keyword>
<dbReference type="SUPFAM" id="SSF53850">
    <property type="entry name" value="Periplasmic binding protein-like II"/>
    <property type="match status" value="1"/>
</dbReference>
<keyword evidence="3" id="KW-0732">Signal</keyword>
<feature type="binding site" evidence="5">
    <location>
        <position position="44"/>
    </location>
    <ligand>
        <name>spermidine</name>
        <dbReference type="ChEBI" id="CHEBI:57834"/>
    </ligand>
</feature>
<evidence type="ECO:0000256" key="5">
    <source>
        <dbReference type="PIRSR" id="PIRSR019574-1"/>
    </source>
</evidence>
<evidence type="ECO:0000256" key="1">
    <source>
        <dbReference type="ARBA" id="ARBA00004418"/>
    </source>
</evidence>
<dbReference type="Pfam" id="PF13416">
    <property type="entry name" value="SBP_bac_8"/>
    <property type="match status" value="1"/>
</dbReference>